<evidence type="ECO:0000313" key="1">
    <source>
        <dbReference type="EMBL" id="KAK9710164.1"/>
    </source>
</evidence>
<name>A0AAW1JZY4_POPJA</name>
<reference evidence="1 3" key="2">
    <citation type="journal article" date="2024" name="BMC Genomics">
        <title>De novo assembly and annotation of Popillia japonica's genome with initial clues to its potential as an invasive pest.</title>
        <authorList>
            <person name="Cucini C."/>
            <person name="Boschi S."/>
            <person name="Funari R."/>
            <person name="Cardaioli E."/>
            <person name="Iannotti N."/>
            <person name="Marturano G."/>
            <person name="Paoli F."/>
            <person name="Bruttini M."/>
            <person name="Carapelli A."/>
            <person name="Frati F."/>
            <person name="Nardi F."/>
        </authorList>
    </citation>
    <scope>NUCLEOTIDE SEQUENCE [LARGE SCALE GENOMIC DNA]</scope>
    <source>
        <strain evidence="1">DMR45628</strain>
    </source>
</reference>
<organism evidence="1 3">
    <name type="scientific">Popillia japonica</name>
    <name type="common">Japanese beetle</name>
    <dbReference type="NCBI Taxonomy" id="7064"/>
    <lineage>
        <taxon>Eukaryota</taxon>
        <taxon>Metazoa</taxon>
        <taxon>Ecdysozoa</taxon>
        <taxon>Arthropoda</taxon>
        <taxon>Hexapoda</taxon>
        <taxon>Insecta</taxon>
        <taxon>Pterygota</taxon>
        <taxon>Neoptera</taxon>
        <taxon>Endopterygota</taxon>
        <taxon>Coleoptera</taxon>
        <taxon>Polyphaga</taxon>
        <taxon>Scarabaeiformia</taxon>
        <taxon>Scarabaeidae</taxon>
        <taxon>Rutelinae</taxon>
        <taxon>Popillia</taxon>
    </lineage>
</organism>
<dbReference type="Proteomes" id="UP001458880">
    <property type="component" value="Unassembled WGS sequence"/>
</dbReference>
<dbReference type="EMBL" id="JASPKY010000297">
    <property type="protein sequence ID" value="KAK9710164.1"/>
    <property type="molecule type" value="Genomic_DNA"/>
</dbReference>
<sequence length="121" mass="13227">MGKRKRAKQTGSSLEREKFFVGLRRRVGGHLSAASVSVSTTHTIATTKAFDKSIMHRDPTPLQTAVSATPLLLVAVTADRPSARYPYTLAIPFPYFTVITVTSAVIELMTMFAEALETELV</sequence>
<protein>
    <submittedName>
        <fullName evidence="1">Uncharacterized protein</fullName>
    </submittedName>
</protein>
<evidence type="ECO:0000313" key="2">
    <source>
        <dbReference type="EMBL" id="KAK9710165.1"/>
    </source>
</evidence>
<dbReference type="AlphaFoldDB" id="A0AAW1JZY4"/>
<accession>A0AAW1JZY4</accession>
<comment type="caution">
    <text evidence="1">The sequence shown here is derived from an EMBL/GenBank/DDBJ whole genome shotgun (WGS) entry which is preliminary data.</text>
</comment>
<dbReference type="EMBL" id="JASPKY010000297">
    <property type="protein sequence ID" value="KAK9710165.1"/>
    <property type="molecule type" value="Genomic_DNA"/>
</dbReference>
<evidence type="ECO:0000313" key="3">
    <source>
        <dbReference type="Proteomes" id="UP001458880"/>
    </source>
</evidence>
<gene>
    <name evidence="1" type="ORF">QE152_g26146</name>
    <name evidence="2" type="ORF">QE152_g26147</name>
</gene>
<proteinExistence type="predicted"/>
<reference evidence="1" key="1">
    <citation type="submission" date="2023-05" db="EMBL/GenBank/DDBJ databases">
        <authorList>
            <person name="Nardi F."/>
            <person name="Carapelli A."/>
            <person name="Cucini C."/>
        </authorList>
    </citation>
    <scope>NUCLEOTIDE SEQUENCE</scope>
    <source>
        <strain evidence="1">DMR45628</strain>
        <tissue evidence="1">Testes</tissue>
    </source>
</reference>
<keyword evidence="3" id="KW-1185">Reference proteome</keyword>